<dbReference type="PANTHER" id="PTHR43877:SF2">
    <property type="entry name" value="AMINOALKYLPHOSPHONATE N-ACETYLTRANSFERASE-RELATED"/>
    <property type="match status" value="1"/>
</dbReference>
<dbReference type="CDD" id="cd04301">
    <property type="entry name" value="NAT_SF"/>
    <property type="match status" value="1"/>
</dbReference>
<organism evidence="4 5">
    <name type="scientific">Klenkia brasiliensis</name>
    <dbReference type="NCBI Taxonomy" id="333142"/>
    <lineage>
        <taxon>Bacteria</taxon>
        <taxon>Bacillati</taxon>
        <taxon>Actinomycetota</taxon>
        <taxon>Actinomycetes</taxon>
        <taxon>Geodermatophilales</taxon>
        <taxon>Geodermatophilaceae</taxon>
        <taxon>Klenkia</taxon>
    </lineage>
</organism>
<dbReference type="Gene3D" id="3.40.630.30">
    <property type="match status" value="1"/>
</dbReference>
<dbReference type="InterPro" id="IPR000182">
    <property type="entry name" value="GNAT_dom"/>
</dbReference>
<evidence type="ECO:0000256" key="2">
    <source>
        <dbReference type="ARBA" id="ARBA00023315"/>
    </source>
</evidence>
<dbReference type="SUPFAM" id="SSF55729">
    <property type="entry name" value="Acyl-CoA N-acyltransferases (Nat)"/>
    <property type="match status" value="1"/>
</dbReference>
<accession>A0A1G7SNH5</accession>
<keyword evidence="5" id="KW-1185">Reference proteome</keyword>
<dbReference type="AlphaFoldDB" id="A0A1G7SNH5"/>
<dbReference type="RefSeq" id="WP_091062204.1">
    <property type="nucleotide sequence ID" value="NZ_FNCF01000003.1"/>
</dbReference>
<dbReference type="InterPro" id="IPR016181">
    <property type="entry name" value="Acyl_CoA_acyltransferase"/>
</dbReference>
<dbReference type="GO" id="GO:0016747">
    <property type="term" value="F:acyltransferase activity, transferring groups other than amino-acyl groups"/>
    <property type="evidence" value="ECO:0007669"/>
    <property type="project" value="InterPro"/>
</dbReference>
<dbReference type="PROSITE" id="PS51186">
    <property type="entry name" value="GNAT"/>
    <property type="match status" value="1"/>
</dbReference>
<evidence type="ECO:0000313" key="5">
    <source>
        <dbReference type="Proteomes" id="UP000198863"/>
    </source>
</evidence>
<name>A0A1G7SNH5_9ACTN</name>
<gene>
    <name evidence="4" type="ORF">SAMN05660324_2097</name>
</gene>
<keyword evidence="2" id="KW-0012">Acyltransferase</keyword>
<reference evidence="5" key="1">
    <citation type="submission" date="2016-10" db="EMBL/GenBank/DDBJ databases">
        <authorList>
            <person name="Varghese N."/>
            <person name="Submissions S."/>
        </authorList>
    </citation>
    <scope>NUCLEOTIDE SEQUENCE [LARGE SCALE GENOMIC DNA]</scope>
    <source>
        <strain evidence="5">DSM 44526</strain>
    </source>
</reference>
<protein>
    <submittedName>
        <fullName evidence="4">Predicted N-acetyltransferase YhbS</fullName>
    </submittedName>
</protein>
<dbReference type="InterPro" id="IPR050832">
    <property type="entry name" value="Bact_Acetyltransf"/>
</dbReference>
<evidence type="ECO:0000256" key="1">
    <source>
        <dbReference type="ARBA" id="ARBA00022679"/>
    </source>
</evidence>
<evidence type="ECO:0000313" key="4">
    <source>
        <dbReference type="EMBL" id="SDG24528.1"/>
    </source>
</evidence>
<evidence type="ECO:0000259" key="3">
    <source>
        <dbReference type="PROSITE" id="PS51186"/>
    </source>
</evidence>
<dbReference type="Pfam" id="PF00583">
    <property type="entry name" value="Acetyltransf_1"/>
    <property type="match status" value="1"/>
</dbReference>
<proteinExistence type="predicted"/>
<feature type="domain" description="N-acetyltransferase" evidence="3">
    <location>
        <begin position="3"/>
        <end position="161"/>
    </location>
</feature>
<dbReference type="Proteomes" id="UP000198863">
    <property type="component" value="Unassembled WGS sequence"/>
</dbReference>
<dbReference type="OrthoDB" id="273614at2"/>
<sequence>MTFVVEPAQETDFPAIADLTVTTYTSQGWAGPEYQVQLADVAGRAAKSQLLVARSDGALVGSVALVLDGEFGEVTEGPDEAAFRMLVVDPAARGQGIGEALVRACLQRAAAAGKTAVVLSTDPRMHAAHRLYERLGFIRLPERDWSPLPGIDLMVYRLPLPQNA</sequence>
<dbReference type="EMBL" id="FNCF01000003">
    <property type="protein sequence ID" value="SDG24528.1"/>
    <property type="molecule type" value="Genomic_DNA"/>
</dbReference>
<keyword evidence="1 4" id="KW-0808">Transferase</keyword>
<dbReference type="PANTHER" id="PTHR43877">
    <property type="entry name" value="AMINOALKYLPHOSPHONATE N-ACETYLTRANSFERASE-RELATED-RELATED"/>
    <property type="match status" value="1"/>
</dbReference>